<dbReference type="OrthoDB" id="6385145at2"/>
<dbReference type="AlphaFoldDB" id="A0A4R0NLN4"/>
<keyword evidence="1" id="KW-1133">Transmembrane helix</keyword>
<keyword evidence="1" id="KW-0472">Membrane</keyword>
<accession>A0A4R0NLN4</accession>
<dbReference type="Pfam" id="PF13618">
    <property type="entry name" value="Gluconate_2-dh3"/>
    <property type="match status" value="1"/>
</dbReference>
<gene>
    <name evidence="2" type="ORF">EZ437_13370</name>
</gene>
<evidence type="ECO:0000256" key="1">
    <source>
        <dbReference type="SAM" id="Phobius"/>
    </source>
</evidence>
<protein>
    <submittedName>
        <fullName evidence="2">Gluconate 2-dehydrogenase subunit 3 family protein</fullName>
    </submittedName>
</protein>
<dbReference type="Proteomes" id="UP000293347">
    <property type="component" value="Unassembled WGS sequence"/>
</dbReference>
<evidence type="ECO:0000313" key="3">
    <source>
        <dbReference type="Proteomes" id="UP000293347"/>
    </source>
</evidence>
<dbReference type="RefSeq" id="WP_131596501.1">
    <property type="nucleotide sequence ID" value="NZ_SJSL01000002.1"/>
</dbReference>
<keyword evidence="1" id="KW-0812">Transmembrane</keyword>
<dbReference type="EMBL" id="SJSL01000002">
    <property type="protein sequence ID" value="TCD01701.1"/>
    <property type="molecule type" value="Genomic_DNA"/>
</dbReference>
<sequence length="192" mass="22202">MIGRRSALKAIFMLISALVSYLFIYKWINIISNPNLSLLHKKKSLIAEIAEIMIPRTETPGAKDVKVEDFILGMIEFCTDIKTQNSFINGLERFELHCLNNYHHSFLKCSHQEQIQILTYFEKDAKFRYNIINKINNKILGKPFIVKFKELAVEGYCTSKLGATIGLAYDYLPVRYDGCVILQQNQKSWATR</sequence>
<organism evidence="2 3">
    <name type="scientific">Pedobacter psychroterrae</name>
    <dbReference type="NCBI Taxonomy" id="2530453"/>
    <lineage>
        <taxon>Bacteria</taxon>
        <taxon>Pseudomonadati</taxon>
        <taxon>Bacteroidota</taxon>
        <taxon>Sphingobacteriia</taxon>
        <taxon>Sphingobacteriales</taxon>
        <taxon>Sphingobacteriaceae</taxon>
        <taxon>Pedobacter</taxon>
    </lineage>
</organism>
<comment type="caution">
    <text evidence="2">The sequence shown here is derived from an EMBL/GenBank/DDBJ whole genome shotgun (WGS) entry which is preliminary data.</text>
</comment>
<dbReference type="InterPro" id="IPR027056">
    <property type="entry name" value="Gluconate_2DH_su3"/>
</dbReference>
<evidence type="ECO:0000313" key="2">
    <source>
        <dbReference type="EMBL" id="TCD01701.1"/>
    </source>
</evidence>
<keyword evidence="3" id="KW-1185">Reference proteome</keyword>
<name>A0A4R0NLN4_9SPHI</name>
<feature type="transmembrane region" description="Helical" evidence="1">
    <location>
        <begin position="7"/>
        <end position="28"/>
    </location>
</feature>
<proteinExistence type="predicted"/>
<reference evidence="2 3" key="1">
    <citation type="submission" date="2019-02" db="EMBL/GenBank/DDBJ databases">
        <title>Pedobacter sp. RP-1-14 sp. nov., isolated from Arctic soil.</title>
        <authorList>
            <person name="Dahal R.H."/>
        </authorList>
    </citation>
    <scope>NUCLEOTIDE SEQUENCE [LARGE SCALE GENOMIC DNA]</scope>
    <source>
        <strain evidence="2 3">RP-1-14</strain>
    </source>
</reference>